<feature type="site" description="Interaction with sigma-70" evidence="8">
    <location>
        <position position="246"/>
    </location>
</feature>
<reference evidence="12" key="3">
    <citation type="submission" date="2018-10" db="EMBL/GenBank/DDBJ databases">
        <title>FDA dAtabase for Regulatory Grade micrObial Sequences (FDA-ARGOS): Supporting development and validation of Infectious Disease Dx tests.</title>
        <authorList>
            <person name="Campos J."/>
            <person name="Goldberg B."/>
            <person name="Tallon L.J."/>
            <person name="Sadzewicz L."/>
            <person name="Zhao X."/>
            <person name="Vavikolanu K."/>
            <person name="Mehta A."/>
            <person name="Aluvathingal J."/>
            <person name="Nadendla S."/>
            <person name="Geyer C."/>
            <person name="Nandy P."/>
            <person name="Yan Y."/>
            <person name="Sichtig H."/>
        </authorList>
    </citation>
    <scope>NUCLEOTIDE SEQUENCE</scope>
    <source>
        <strain evidence="12">FDAARGOS_526</strain>
    </source>
</reference>
<dbReference type="InterPro" id="IPR009057">
    <property type="entry name" value="Homeodomain-like_sf"/>
</dbReference>
<evidence type="ECO:0000256" key="8">
    <source>
        <dbReference type="HAMAP-Rule" id="MF_01533"/>
    </source>
</evidence>
<proteinExistence type="inferred from homology"/>
<dbReference type="NCBIfam" id="NF010026">
    <property type="entry name" value="PRK13501.1"/>
    <property type="match status" value="1"/>
</dbReference>
<evidence type="ECO:0000256" key="1">
    <source>
        <dbReference type="ARBA" id="ARBA00022490"/>
    </source>
</evidence>
<dbReference type="Proteomes" id="UP000807555">
    <property type="component" value="Unassembled WGS sequence"/>
</dbReference>
<dbReference type="EMBL" id="JADVNV010000012">
    <property type="protein sequence ID" value="MBJ9870447.1"/>
    <property type="molecule type" value="Genomic_DNA"/>
</dbReference>
<evidence type="ECO:0000256" key="2">
    <source>
        <dbReference type="ARBA" id="ARBA00022737"/>
    </source>
</evidence>
<dbReference type="InterPro" id="IPR018060">
    <property type="entry name" value="HTH_AraC"/>
</dbReference>
<dbReference type="SMART" id="SM00342">
    <property type="entry name" value="HTH_ARAC"/>
    <property type="match status" value="1"/>
</dbReference>
<reference evidence="11" key="4">
    <citation type="submission" date="2020-11" db="EMBL/GenBank/DDBJ databases">
        <title>Enhanced detection system for hospital associated transmission using whole genome sequencing surveillance.</title>
        <authorList>
            <person name="Harrison L.H."/>
            <person name="Van Tyne D."/>
            <person name="Marsh J.W."/>
            <person name="Griffith M.P."/>
            <person name="Snyder D.J."/>
            <person name="Cooper V.S."/>
            <person name="Mustapha M."/>
        </authorList>
    </citation>
    <scope>NUCLEOTIDE SEQUENCE</scope>
    <source>
        <strain evidence="11">CB00014</strain>
    </source>
</reference>
<comment type="subcellular location">
    <subcellularLocation>
        <location evidence="8">Cytoplasm</location>
    </subcellularLocation>
</comment>
<dbReference type="EMBL" id="RKIT01000002">
    <property type="protein sequence ID" value="RSC15835.1"/>
    <property type="molecule type" value="Genomic_DNA"/>
</dbReference>
<evidence type="ECO:0000313" key="13">
    <source>
        <dbReference type="Proteomes" id="UP000282299"/>
    </source>
</evidence>
<dbReference type="CDD" id="cd06977">
    <property type="entry name" value="cupin_RhaR_RhaS-like_N"/>
    <property type="match status" value="1"/>
</dbReference>
<evidence type="ECO:0000313" key="10">
    <source>
        <dbReference type="EMBL" id="CDZ84768.1"/>
    </source>
</evidence>
<dbReference type="SUPFAM" id="SSF51215">
    <property type="entry name" value="Regulatory protein AraC"/>
    <property type="match status" value="1"/>
</dbReference>
<dbReference type="GO" id="GO:0003700">
    <property type="term" value="F:DNA-binding transcription factor activity"/>
    <property type="evidence" value="ECO:0007669"/>
    <property type="project" value="UniProtKB-UniRule"/>
</dbReference>
<protein>
    <recommendedName>
        <fullName evidence="8">HTH-type transcriptional activator RhaR</fullName>
    </recommendedName>
    <alternativeName>
        <fullName evidence="8">L-rhamnose operon transcriptional activator RhaR</fullName>
    </alternativeName>
</protein>
<dbReference type="PANTHER" id="PTHR43280:SF13">
    <property type="entry name" value="HTH-TYPE TRANSCRIPTIONAL ACTIVATOR RHAR"/>
    <property type="match status" value="1"/>
</dbReference>
<dbReference type="SUPFAM" id="SSF46689">
    <property type="entry name" value="Homeodomain-like"/>
    <property type="match status" value="1"/>
</dbReference>
<keyword evidence="1 8" id="KW-0963">Cytoplasm</keyword>
<keyword evidence="7 8" id="KW-0684">Rhamnose metabolism</keyword>
<dbReference type="Gene3D" id="2.60.120.10">
    <property type="entry name" value="Jelly Rolls"/>
    <property type="match status" value="1"/>
</dbReference>
<dbReference type="GO" id="GO:0005737">
    <property type="term" value="C:cytoplasm"/>
    <property type="evidence" value="ECO:0007669"/>
    <property type="project" value="UniProtKB-SubCell"/>
</dbReference>
<dbReference type="InterPro" id="IPR037923">
    <property type="entry name" value="HTH-like"/>
</dbReference>
<dbReference type="GO" id="GO:0045893">
    <property type="term" value="P:positive regulation of DNA-templated transcription"/>
    <property type="evidence" value="ECO:0007669"/>
    <property type="project" value="UniProtKB-UniRule"/>
</dbReference>
<dbReference type="Gene3D" id="1.10.10.60">
    <property type="entry name" value="Homeodomain-like"/>
    <property type="match status" value="2"/>
</dbReference>
<evidence type="ECO:0000256" key="3">
    <source>
        <dbReference type="ARBA" id="ARBA00023015"/>
    </source>
</evidence>
<keyword evidence="2 8" id="KW-0677">Repeat</keyword>
<gene>
    <name evidence="8 10" type="primary">rhaR</name>
    <name evidence="10" type="ORF">BN1086_02944</name>
    <name evidence="12" type="ORF">EGS84_02210</name>
    <name evidence="11" type="ORF">I5687_21065</name>
</gene>
<sequence>MANQLVLLKKDFFANDGQAVAVADRYPQNVFAEHTHEFCELVLVWRGNGLHVLNDRPYRITRGDLFYIRAEDRHSYTSVNDLVLQNIIYCPERLTLNLGWESAIPGFNGSERRPHWRLGSVGMNQARQVISQLEHESNQGDPLANEMAELLFGQLVMTLKRHRYATDDLPTRASETLLDKLITALAGSLERPFALDAFCDQEQCSERVLRQQFRSQTGMTINQYLRQIRICHAQYLLQHSRLMISEISMQCGFEDSNYFSVVFTRETGMTPSQWRHHSTQND</sequence>
<evidence type="ECO:0000256" key="4">
    <source>
        <dbReference type="ARBA" id="ARBA00023125"/>
    </source>
</evidence>
<evidence type="ECO:0000256" key="7">
    <source>
        <dbReference type="ARBA" id="ARBA00023308"/>
    </source>
</evidence>
<dbReference type="RefSeq" id="WP_047459845.1">
    <property type="nucleotide sequence ID" value="NZ_ABTEQQ020000005.1"/>
</dbReference>
<dbReference type="PROSITE" id="PS01124">
    <property type="entry name" value="HTH_ARAC_FAMILY_2"/>
    <property type="match status" value="1"/>
</dbReference>
<name>A0A078LLB8_CITKO</name>
<organism evidence="10">
    <name type="scientific">Citrobacter koseri</name>
    <name type="common">Citrobacter diversus</name>
    <dbReference type="NCBI Taxonomy" id="545"/>
    <lineage>
        <taxon>Bacteria</taxon>
        <taxon>Pseudomonadati</taxon>
        <taxon>Pseudomonadota</taxon>
        <taxon>Gammaproteobacteria</taxon>
        <taxon>Enterobacterales</taxon>
        <taxon>Enterobacteriaceae</taxon>
        <taxon>Citrobacter</taxon>
    </lineage>
</organism>
<dbReference type="EMBL" id="LK931336">
    <property type="protein sequence ID" value="CDZ84768.1"/>
    <property type="molecule type" value="Genomic_DNA"/>
</dbReference>
<dbReference type="NCBIfam" id="NF010027">
    <property type="entry name" value="PRK13502.1"/>
    <property type="match status" value="1"/>
</dbReference>
<dbReference type="InterPro" id="IPR023699">
    <property type="entry name" value="Tscrpt_act_RhaR"/>
</dbReference>
<dbReference type="Pfam" id="PF12833">
    <property type="entry name" value="HTH_18"/>
    <property type="match status" value="1"/>
</dbReference>
<dbReference type="AlphaFoldDB" id="A0A078LLB8"/>
<dbReference type="NCBIfam" id="NF010025">
    <property type="entry name" value="PRK13500.1"/>
    <property type="match status" value="1"/>
</dbReference>
<evidence type="ECO:0000313" key="12">
    <source>
        <dbReference type="EMBL" id="RSC15835.1"/>
    </source>
</evidence>
<comment type="function">
    <text evidence="8">Activates expression of the rhaSR operon in response to L-rhamnose.</text>
</comment>
<keyword evidence="6 8" id="KW-0804">Transcription</keyword>
<dbReference type="InterPro" id="IPR020449">
    <property type="entry name" value="Tscrpt_reg_AraC-type_HTH"/>
</dbReference>
<dbReference type="InterPro" id="IPR003313">
    <property type="entry name" value="AraC-bd"/>
</dbReference>
<evidence type="ECO:0000313" key="11">
    <source>
        <dbReference type="EMBL" id="MBJ9870447.1"/>
    </source>
</evidence>
<comment type="subunit">
    <text evidence="8">Binds DNA as a dimer.</text>
</comment>
<feature type="domain" description="HTH araC/xylS-type" evidence="9">
    <location>
        <begin position="179"/>
        <end position="277"/>
    </location>
</feature>
<dbReference type="InterPro" id="IPR018062">
    <property type="entry name" value="HTH_AraC-typ_CS"/>
</dbReference>
<evidence type="ECO:0000256" key="5">
    <source>
        <dbReference type="ARBA" id="ARBA00023159"/>
    </source>
</evidence>
<dbReference type="PRINTS" id="PR00032">
    <property type="entry name" value="HTHARAC"/>
</dbReference>
<dbReference type="HAMAP" id="MF_01533">
    <property type="entry name" value="HTH_type_RhaR"/>
    <property type="match status" value="1"/>
</dbReference>
<dbReference type="PANTHER" id="PTHR43280">
    <property type="entry name" value="ARAC-FAMILY TRANSCRIPTIONAL REGULATOR"/>
    <property type="match status" value="1"/>
</dbReference>
<evidence type="ECO:0000259" key="9">
    <source>
        <dbReference type="PROSITE" id="PS01124"/>
    </source>
</evidence>
<dbReference type="InterPro" id="IPR014710">
    <property type="entry name" value="RmlC-like_jellyroll"/>
</dbReference>
<reference evidence="10" key="1">
    <citation type="submission" date="2014-06" db="EMBL/GenBank/DDBJ databases">
        <authorList>
            <person name="Urmite Genomes Urmite Genomes"/>
        </authorList>
    </citation>
    <scope>NUCLEOTIDE SEQUENCE</scope>
</reference>
<reference evidence="13" key="2">
    <citation type="submission" date="2018-10" db="EMBL/GenBank/DDBJ databases">
        <title>FDA dAtabase for Regulatory Grade micrObial Sequences (FDA-ARGOS): Supporting development and validation of Infectious Disease Dx tests.</title>
        <authorList>
            <person name="Goldberg B."/>
            <person name="Campos J."/>
            <person name="Tallon L."/>
            <person name="Sadzewicz L."/>
            <person name="Zhao X."/>
            <person name="Vavikolanu K."/>
            <person name="Mehta A."/>
            <person name="Aluvathingal J."/>
            <person name="Nadendla S."/>
            <person name="Geyer C."/>
            <person name="Nandy P."/>
            <person name="Yan Y."/>
            <person name="Sichtig H."/>
        </authorList>
    </citation>
    <scope>NUCLEOTIDE SEQUENCE [LARGE SCALE GENOMIC DNA]</scope>
    <source>
        <strain evidence="13">FDAARGOS_526</strain>
    </source>
</reference>
<dbReference type="Proteomes" id="UP000282299">
    <property type="component" value="Unassembled WGS sequence"/>
</dbReference>
<dbReference type="Pfam" id="PF02311">
    <property type="entry name" value="AraC_binding"/>
    <property type="match status" value="1"/>
</dbReference>
<dbReference type="PATRIC" id="fig|545.11.peg.2014"/>
<accession>A0A078LLB8</accession>
<keyword evidence="4 8" id="KW-0238">DNA-binding</keyword>
<keyword evidence="5 8" id="KW-0010">Activator</keyword>
<dbReference type="PROSITE" id="PS00041">
    <property type="entry name" value="HTH_ARAC_FAMILY_1"/>
    <property type="match status" value="1"/>
</dbReference>
<keyword evidence="3 8" id="KW-0805">Transcription regulation</keyword>
<dbReference type="InterPro" id="IPR047220">
    <property type="entry name" value="RhaR_RhaS-like_N"/>
</dbReference>
<evidence type="ECO:0000256" key="6">
    <source>
        <dbReference type="ARBA" id="ARBA00023163"/>
    </source>
</evidence>
<dbReference type="GO" id="GO:0043565">
    <property type="term" value="F:sequence-specific DNA binding"/>
    <property type="evidence" value="ECO:0007669"/>
    <property type="project" value="InterPro"/>
</dbReference>